<keyword evidence="1" id="KW-1133">Transmembrane helix</keyword>
<keyword evidence="1" id="KW-0472">Membrane</keyword>
<evidence type="ECO:0000313" key="2">
    <source>
        <dbReference type="EMBL" id="WVZ06767.1"/>
    </source>
</evidence>
<keyword evidence="3" id="KW-1185">Reference proteome</keyword>
<feature type="transmembrane region" description="Helical" evidence="1">
    <location>
        <begin position="188"/>
        <end position="213"/>
    </location>
</feature>
<sequence length="227" mass="25861">MGSLVSSECLTRSEDSETNGALVDFLLHPTRPTFLPVLNFRFFTVHFHVHFDLLVTRSVAPQSLVRSKHLVARVTFVPSSYSVLAKFHRLLRFLALLECFVFLLVFLLFLFLLLVLIFHLHELRLVLMSLPFVPRKQHQTKRHVFLGSCFGDRARRFVIHPRFCLTLLLHQGFMFGSENLLLDAGGGIVVSIIIMIIIIIIIAAINIIIIIVIPWPFGSFTSWVALG</sequence>
<name>A0AAQ3RUE0_VIGMU</name>
<organism evidence="2 3">
    <name type="scientific">Vigna mungo</name>
    <name type="common">Black gram</name>
    <name type="synonym">Phaseolus mungo</name>
    <dbReference type="NCBI Taxonomy" id="3915"/>
    <lineage>
        <taxon>Eukaryota</taxon>
        <taxon>Viridiplantae</taxon>
        <taxon>Streptophyta</taxon>
        <taxon>Embryophyta</taxon>
        <taxon>Tracheophyta</taxon>
        <taxon>Spermatophyta</taxon>
        <taxon>Magnoliopsida</taxon>
        <taxon>eudicotyledons</taxon>
        <taxon>Gunneridae</taxon>
        <taxon>Pentapetalae</taxon>
        <taxon>rosids</taxon>
        <taxon>fabids</taxon>
        <taxon>Fabales</taxon>
        <taxon>Fabaceae</taxon>
        <taxon>Papilionoideae</taxon>
        <taxon>50 kb inversion clade</taxon>
        <taxon>NPAAA clade</taxon>
        <taxon>indigoferoid/millettioid clade</taxon>
        <taxon>Phaseoleae</taxon>
        <taxon>Vigna</taxon>
    </lineage>
</organism>
<feature type="transmembrane region" description="Helical" evidence="1">
    <location>
        <begin position="93"/>
        <end position="120"/>
    </location>
</feature>
<dbReference type="Proteomes" id="UP001374535">
    <property type="component" value="Chromosome 6"/>
</dbReference>
<keyword evidence="1" id="KW-0812">Transmembrane</keyword>
<proteinExistence type="predicted"/>
<evidence type="ECO:0000256" key="1">
    <source>
        <dbReference type="SAM" id="Phobius"/>
    </source>
</evidence>
<protein>
    <submittedName>
        <fullName evidence="2">Uncharacterized protein</fullName>
    </submittedName>
</protein>
<accession>A0AAQ3RUE0</accession>
<gene>
    <name evidence="2" type="ORF">V8G54_020113</name>
</gene>
<reference evidence="2 3" key="1">
    <citation type="journal article" date="2023" name="Life. Sci Alliance">
        <title>Evolutionary insights into 3D genome organization and epigenetic landscape of Vigna mungo.</title>
        <authorList>
            <person name="Junaid A."/>
            <person name="Singh B."/>
            <person name="Bhatia S."/>
        </authorList>
    </citation>
    <scope>NUCLEOTIDE SEQUENCE [LARGE SCALE GENOMIC DNA]</scope>
    <source>
        <strain evidence="2">Urdbean</strain>
    </source>
</reference>
<evidence type="ECO:0000313" key="3">
    <source>
        <dbReference type="Proteomes" id="UP001374535"/>
    </source>
</evidence>
<dbReference type="EMBL" id="CP144695">
    <property type="protein sequence ID" value="WVZ06767.1"/>
    <property type="molecule type" value="Genomic_DNA"/>
</dbReference>
<dbReference type="AlphaFoldDB" id="A0AAQ3RUE0"/>